<dbReference type="AlphaFoldDB" id="A0A067TG41"/>
<dbReference type="HOGENOM" id="CLU_030662_0_0_1"/>
<organism evidence="1 2">
    <name type="scientific">Galerina marginata (strain CBS 339.88)</name>
    <dbReference type="NCBI Taxonomy" id="685588"/>
    <lineage>
        <taxon>Eukaryota</taxon>
        <taxon>Fungi</taxon>
        <taxon>Dikarya</taxon>
        <taxon>Basidiomycota</taxon>
        <taxon>Agaricomycotina</taxon>
        <taxon>Agaricomycetes</taxon>
        <taxon>Agaricomycetidae</taxon>
        <taxon>Agaricales</taxon>
        <taxon>Agaricineae</taxon>
        <taxon>Strophariaceae</taxon>
        <taxon>Galerina</taxon>
    </lineage>
</organism>
<accession>A0A067TG41</accession>
<protein>
    <recommendedName>
        <fullName evidence="3">F-box domain-containing protein</fullName>
    </recommendedName>
</protein>
<evidence type="ECO:0000313" key="1">
    <source>
        <dbReference type="EMBL" id="KDR82185.1"/>
    </source>
</evidence>
<name>A0A067TG41_GALM3</name>
<gene>
    <name evidence="1" type="ORF">GALMADRAFT_135547</name>
</gene>
<reference evidence="2" key="1">
    <citation type="journal article" date="2014" name="Proc. Natl. Acad. Sci. U.S.A.">
        <title>Extensive sampling of basidiomycete genomes demonstrates inadequacy of the white-rot/brown-rot paradigm for wood decay fungi.</title>
        <authorList>
            <person name="Riley R."/>
            <person name="Salamov A.A."/>
            <person name="Brown D.W."/>
            <person name="Nagy L.G."/>
            <person name="Floudas D."/>
            <person name="Held B.W."/>
            <person name="Levasseur A."/>
            <person name="Lombard V."/>
            <person name="Morin E."/>
            <person name="Otillar R."/>
            <person name="Lindquist E.A."/>
            <person name="Sun H."/>
            <person name="LaButti K.M."/>
            <person name="Schmutz J."/>
            <person name="Jabbour D."/>
            <person name="Luo H."/>
            <person name="Baker S.E."/>
            <person name="Pisabarro A.G."/>
            <person name="Walton J.D."/>
            <person name="Blanchette R.A."/>
            <person name="Henrissat B."/>
            <person name="Martin F."/>
            <person name="Cullen D."/>
            <person name="Hibbett D.S."/>
            <person name="Grigoriev I.V."/>
        </authorList>
    </citation>
    <scope>NUCLEOTIDE SEQUENCE [LARGE SCALE GENOMIC DNA]</scope>
    <source>
        <strain evidence="2">CBS 339.88</strain>
    </source>
</reference>
<proteinExistence type="predicted"/>
<evidence type="ECO:0000313" key="2">
    <source>
        <dbReference type="Proteomes" id="UP000027222"/>
    </source>
</evidence>
<dbReference type="EMBL" id="KL142370">
    <property type="protein sequence ID" value="KDR82185.1"/>
    <property type="molecule type" value="Genomic_DNA"/>
</dbReference>
<evidence type="ECO:0008006" key="3">
    <source>
        <dbReference type="Google" id="ProtNLM"/>
    </source>
</evidence>
<dbReference type="Proteomes" id="UP000027222">
    <property type="component" value="Unassembled WGS sequence"/>
</dbReference>
<dbReference type="Gene3D" id="1.20.1280.50">
    <property type="match status" value="1"/>
</dbReference>
<dbReference type="OrthoDB" id="3060810at2759"/>
<keyword evidence="2" id="KW-1185">Reference proteome</keyword>
<sequence>MDRGPAHISRLHEDILHYIFELNADMYLDGKSNSSDDYGQTPWDLNDSALNVIRHTSQVCRYWRGLIISSPTIWSNIIDINHLRQVNNFWRKEVLRRTGNSSLSVKGVVKSKGSTGEFFADLMKNHWLRIQKLDVKIHDYQVLDNETWKALQLPAPHLEFFKVDIEYWGEHQIFPTADPSLFSDMAPSLREFRFTYPRGINANFTLRAPWLRQLRDITLIETFTLSDILDALMDMPLLESLELQNATDSPAVPRRCVHLPRLSLMSINTTSELRGALLVLESIVAKPACALVLDTFDGIMSGVHMEDIITVQKIILRYALGYFSSELMVVEGLTFRHHPKAFSLHYSPLKTSAIRRKPSGFEVDIFLNFPVTPEFFGTLQDSPFPSLVKTWDMQEGMLVDLAWEIGYAGWESLTSFLSLFPFVEVLQAPEYSLSVLLAAFEEDPGVWSLLHTLRITYYTTLTPIFSDTLLRFLDLREGDGLPIKVLDITDLAARENRDWGFLDRKGGLKVVWAQGGNYVCGSGEPEKLRLLSI</sequence>